<feature type="region of interest" description="Disordered" evidence="1">
    <location>
        <begin position="1"/>
        <end position="38"/>
    </location>
</feature>
<dbReference type="EMBL" id="AY593655">
    <property type="protein sequence ID" value="AAS92395.1"/>
    <property type="molecule type" value="Genomic_DNA"/>
</dbReference>
<feature type="non-terminal residue" evidence="2">
    <location>
        <position position="1"/>
    </location>
</feature>
<dbReference type="AlphaFoldDB" id="Q6E364"/>
<sequence length="117" mass="13449">DLLDASAQLPRGRRQPQGPFRRRVQGHGEQRGQPAGHRWKARQIQLPAEALQPRAQAPRIQGPRVPRALPDVLRAQPQARHPGYARPSVQRHQHRCRRVRPDVLWPWVQDARDRCGG</sequence>
<protein>
    <submittedName>
        <fullName evidence="2">Wingless</fullName>
    </submittedName>
</protein>
<accession>Q6E364</accession>
<evidence type="ECO:0000256" key="1">
    <source>
        <dbReference type="SAM" id="MobiDB-lite"/>
    </source>
</evidence>
<feature type="region of interest" description="Disordered" evidence="1">
    <location>
        <begin position="75"/>
        <end position="96"/>
    </location>
</feature>
<gene>
    <name evidence="2" type="primary">Wg</name>
</gene>
<proteinExistence type="predicted"/>
<organism evidence="2">
    <name type="scientific">Aconophora marginata</name>
    <dbReference type="NCBI Taxonomy" id="269935"/>
    <lineage>
        <taxon>Eukaryota</taxon>
        <taxon>Metazoa</taxon>
        <taxon>Ecdysozoa</taxon>
        <taxon>Arthropoda</taxon>
        <taxon>Hexapoda</taxon>
        <taxon>Insecta</taxon>
        <taxon>Pterygota</taxon>
        <taxon>Neoptera</taxon>
        <taxon>Paraneoptera</taxon>
        <taxon>Hemiptera</taxon>
        <taxon>Auchenorrhyncha</taxon>
        <taxon>Membracoidea</taxon>
        <taxon>Membracidae</taxon>
        <taxon>Aconophora</taxon>
    </lineage>
</organism>
<evidence type="ECO:0000313" key="2">
    <source>
        <dbReference type="EMBL" id="AAS92395.1"/>
    </source>
</evidence>
<feature type="non-terminal residue" evidence="2">
    <location>
        <position position="117"/>
    </location>
</feature>
<reference evidence="2" key="1">
    <citation type="journal article" date="2004" name="Syst. Biol.">
        <title>Molecular phylogenetics and evolution of maternal care in Membracine treehoppers.</title>
        <authorList>
            <person name="Lin C.-P."/>
            <person name="Danforth B.N."/>
            <person name="Wood T.K."/>
        </authorList>
    </citation>
    <scope>NUCLEOTIDE SEQUENCE</scope>
    <source>
        <strain evidence="2">CALGUA4</strain>
    </source>
</reference>
<name>Q6E364_9HEMI</name>